<dbReference type="PANTHER" id="PTHR13096">
    <property type="entry name" value="MINA53 MYC INDUCED NUCLEAR ANTIGEN"/>
    <property type="match status" value="1"/>
</dbReference>
<dbReference type="Gene3D" id="2.60.120.650">
    <property type="entry name" value="Cupin"/>
    <property type="match status" value="1"/>
</dbReference>
<comment type="catalytic activity">
    <reaction evidence="13">
        <text>N(6),N(6)-dimethyl-L-lysyl(36)-[histone H3] + 2 2-oxoglutarate + 2 O2 = L-lysyl(36)-[histone H3] + 2 formaldehyde + 2 succinate + 2 CO2</text>
        <dbReference type="Rhea" id="RHEA:42032"/>
        <dbReference type="Rhea" id="RHEA-COMP:9785"/>
        <dbReference type="Rhea" id="RHEA-COMP:9787"/>
        <dbReference type="ChEBI" id="CHEBI:15379"/>
        <dbReference type="ChEBI" id="CHEBI:16526"/>
        <dbReference type="ChEBI" id="CHEBI:16810"/>
        <dbReference type="ChEBI" id="CHEBI:16842"/>
        <dbReference type="ChEBI" id="CHEBI:29969"/>
        <dbReference type="ChEBI" id="CHEBI:30031"/>
        <dbReference type="ChEBI" id="CHEBI:61976"/>
        <dbReference type="EC" id="1.14.11.27"/>
    </reaction>
    <physiologicalReaction direction="left-to-right" evidence="13">
        <dbReference type="Rhea" id="RHEA:42033"/>
    </physiologicalReaction>
</comment>
<keyword evidence="11 16" id="KW-0539">Nucleus</keyword>
<dbReference type="STRING" id="10141.ENSCPOP00000032777"/>
<dbReference type="AlphaFoldDB" id="A0A286Y4L9"/>
<keyword evidence="20" id="KW-1185">Reference proteome</keyword>
<dbReference type="InterPro" id="IPR049043">
    <property type="entry name" value="WHD_RIOX1"/>
</dbReference>
<dbReference type="InterPro" id="IPR039994">
    <property type="entry name" value="NO66-like"/>
</dbReference>
<gene>
    <name evidence="19" type="primary">RIOX1</name>
</gene>
<evidence type="ECO:0000313" key="19">
    <source>
        <dbReference type="Ensembl" id="ENSCPOP00000032777.1"/>
    </source>
</evidence>
<comment type="subcellular location">
    <subcellularLocation>
        <location evidence="1">Nucleus</location>
        <location evidence="1">Nucleoplasm</location>
    </subcellularLocation>
</comment>
<comment type="cofactor">
    <cofactor evidence="16">
        <name>Fe(2+)</name>
        <dbReference type="ChEBI" id="CHEBI:29033"/>
    </cofactor>
    <text evidence="16">Binds 1 Fe(2+) ion per subunit.</text>
</comment>
<evidence type="ECO:0000256" key="6">
    <source>
        <dbReference type="ARBA" id="ARBA00022964"/>
    </source>
</evidence>
<dbReference type="EMBL" id="AAKN02025309">
    <property type="status" value="NOT_ANNOTATED_CDS"/>
    <property type="molecule type" value="Genomic_DNA"/>
</dbReference>
<dbReference type="Pfam" id="PF21233">
    <property type="entry name" value="WHD_RIOX1"/>
    <property type="match status" value="1"/>
</dbReference>
<dbReference type="GO" id="GO:0140680">
    <property type="term" value="F:histone H3K36me/H3K36me2 demethylase activity"/>
    <property type="evidence" value="ECO:0007669"/>
    <property type="project" value="UniProtKB-EC"/>
</dbReference>
<dbReference type="GO" id="GO:0045892">
    <property type="term" value="P:negative regulation of DNA-templated transcription"/>
    <property type="evidence" value="ECO:0007669"/>
    <property type="project" value="Ensembl"/>
</dbReference>
<proteinExistence type="inferred from homology"/>
<evidence type="ECO:0000259" key="18">
    <source>
        <dbReference type="PROSITE" id="PS51184"/>
    </source>
</evidence>
<evidence type="ECO:0000256" key="5">
    <source>
        <dbReference type="ARBA" id="ARBA00022853"/>
    </source>
</evidence>
<comment type="similarity">
    <text evidence="2">Belongs to the ROX family. NO66 subfamily.</text>
</comment>
<dbReference type="GO" id="GO:0005506">
    <property type="term" value="F:iron ion binding"/>
    <property type="evidence" value="ECO:0007669"/>
    <property type="project" value="UniProtKB-UniRule"/>
</dbReference>
<evidence type="ECO:0000256" key="10">
    <source>
        <dbReference type="ARBA" id="ARBA00023163"/>
    </source>
</evidence>
<dbReference type="VEuPathDB" id="HostDB:ENSCPOG00000024797"/>
<dbReference type="InterPro" id="IPR003347">
    <property type="entry name" value="JmjC_dom"/>
</dbReference>
<dbReference type="EC" id="1.14.11.-" evidence="16"/>
<keyword evidence="9 16" id="KW-0805">Transcription regulation</keyword>
<name>A0A286Y4L9_CAVPO</name>
<evidence type="ECO:0000256" key="16">
    <source>
        <dbReference type="RuleBase" id="RU366061"/>
    </source>
</evidence>
<dbReference type="Bgee" id="ENSCPOG00000024797">
    <property type="expression patterns" value="Expressed in thyroid gland and 12 other cell types or tissues"/>
</dbReference>
<feature type="domain" description="JmjC" evidence="18">
    <location>
        <begin position="220"/>
        <end position="365"/>
    </location>
</feature>
<dbReference type="GO" id="GO:0006281">
    <property type="term" value="P:DNA repair"/>
    <property type="evidence" value="ECO:0007669"/>
    <property type="project" value="Ensembl"/>
</dbReference>
<feature type="region of interest" description="Disordered" evidence="17">
    <location>
        <begin position="1"/>
        <end position="36"/>
    </location>
</feature>
<protein>
    <recommendedName>
        <fullName evidence="16">Bifunctional lysine-specific demethylase and histidyl-hydroxylase</fullName>
        <ecNumber evidence="16">1.14.11.-</ecNumber>
    </recommendedName>
</protein>
<evidence type="ECO:0000256" key="14">
    <source>
        <dbReference type="ARBA" id="ARBA00049324"/>
    </source>
</evidence>
<dbReference type="FunFam" id="2.60.120.650:FF:000013">
    <property type="entry name" value="Ribosomal oxygenase 1"/>
    <property type="match status" value="1"/>
</dbReference>
<dbReference type="GO" id="GO:0005654">
    <property type="term" value="C:nucleoplasm"/>
    <property type="evidence" value="ECO:0007669"/>
    <property type="project" value="UniProtKB-SubCell"/>
</dbReference>
<dbReference type="Ensembl" id="ENSCPOT00000026659.2">
    <property type="protein sequence ID" value="ENSCPOP00000032777.1"/>
    <property type="gene ID" value="ENSCPOG00000024797.2"/>
</dbReference>
<keyword evidence="5" id="KW-0156">Chromatin regulator</keyword>
<feature type="region of interest" description="Disordered" evidence="17">
    <location>
        <begin position="55"/>
        <end position="84"/>
    </location>
</feature>
<organism evidence="19 20">
    <name type="scientific">Cavia porcellus</name>
    <name type="common">Guinea pig</name>
    <dbReference type="NCBI Taxonomy" id="10141"/>
    <lineage>
        <taxon>Eukaryota</taxon>
        <taxon>Metazoa</taxon>
        <taxon>Chordata</taxon>
        <taxon>Craniata</taxon>
        <taxon>Vertebrata</taxon>
        <taxon>Euteleostomi</taxon>
        <taxon>Mammalia</taxon>
        <taxon>Eutheria</taxon>
        <taxon>Euarchontoglires</taxon>
        <taxon>Glires</taxon>
        <taxon>Rodentia</taxon>
        <taxon>Hystricomorpha</taxon>
        <taxon>Caviidae</taxon>
        <taxon>Cavia</taxon>
    </lineage>
</organism>
<keyword evidence="4 16" id="KW-0479">Metal-binding</keyword>
<keyword evidence="7 16" id="KW-0560">Oxidoreductase</keyword>
<dbReference type="GeneTree" id="ENSGT00390000000083"/>
<evidence type="ECO:0000256" key="4">
    <source>
        <dbReference type="ARBA" id="ARBA00022723"/>
    </source>
</evidence>
<accession>A0A286Y4L9</accession>
<evidence type="ECO:0000256" key="11">
    <source>
        <dbReference type="ARBA" id="ARBA00023242"/>
    </source>
</evidence>
<dbReference type="PANTHER" id="PTHR13096:SF8">
    <property type="entry name" value="RIBOSOMAL OXYGENASE 1"/>
    <property type="match status" value="1"/>
</dbReference>
<evidence type="ECO:0000256" key="2">
    <source>
        <dbReference type="ARBA" id="ARBA00010309"/>
    </source>
</evidence>
<keyword evidence="3" id="KW-0678">Repressor</keyword>
<reference evidence="19" key="3">
    <citation type="submission" date="2025-09" db="UniProtKB">
        <authorList>
            <consortium name="Ensembl"/>
        </authorList>
    </citation>
    <scope>IDENTIFICATION</scope>
    <source>
        <strain evidence="19">2N</strain>
    </source>
</reference>
<dbReference type="GO" id="GO:0034647">
    <property type="term" value="F:histone H3K4me/H3K4me2/H3K4me3 demethylase activity"/>
    <property type="evidence" value="ECO:0007669"/>
    <property type="project" value="Ensembl"/>
</dbReference>
<evidence type="ECO:0000313" key="20">
    <source>
        <dbReference type="Proteomes" id="UP000005447"/>
    </source>
</evidence>
<comment type="catalytic activity">
    <reaction evidence="14">
        <text>N(6)-methyl-L-lysyl-[protein] + 2-oxoglutarate + O2 = L-lysyl-[protein] + formaldehyde + succinate + CO2</text>
        <dbReference type="Rhea" id="RHEA:60924"/>
        <dbReference type="Rhea" id="RHEA-COMP:9752"/>
        <dbReference type="Rhea" id="RHEA-COMP:13053"/>
        <dbReference type="ChEBI" id="CHEBI:15379"/>
        <dbReference type="ChEBI" id="CHEBI:16526"/>
        <dbReference type="ChEBI" id="CHEBI:16810"/>
        <dbReference type="ChEBI" id="CHEBI:16842"/>
        <dbReference type="ChEBI" id="CHEBI:29969"/>
        <dbReference type="ChEBI" id="CHEBI:30031"/>
        <dbReference type="ChEBI" id="CHEBI:61929"/>
    </reaction>
    <physiologicalReaction direction="left-to-right" evidence="14">
        <dbReference type="Rhea" id="RHEA:60925"/>
    </physiologicalReaction>
</comment>
<reference evidence="19" key="2">
    <citation type="submission" date="2025-08" db="UniProtKB">
        <authorList>
            <consortium name="Ensembl"/>
        </authorList>
    </citation>
    <scope>IDENTIFICATION</scope>
    <source>
        <strain evidence="19">2N</strain>
    </source>
</reference>
<sequence>MEALQSSAGRVRRTRLKRRRPPQPHSGSVLALPLRPRKIRRQLRRSVASRMAALRAQALPNEDSEDSRVQTTADNPGDALPCDPVAIPELLEASPAAPRVHGANPAPQVDKAGQELSWNSPLQCILAELNRIPSSRRRAARLFEWLIAPMPPDHFYRRLWEREAVLVRRQDHAYYQGLFSTAELDSILRNEEVQFGQRETLNPPGRALPAAAWSLYQAGCSLRLLCPQAFSTTVWQVLAVLQEQFGSMAGSNVYLTPPNSQGFAPHYDDIEAFVLQLEGRKFWRVYRPRVPGEELALTSSPNFSQEDLGEPVLQTVLEPGDLLYFPRGFIHQAECQDGVHSLHLTLSTYQRNTWGDFLETILPLALQAAMEENVEFRRGLPRDFMDYMGAQHSDSKDPRRTAFMEKVRVLVARLGHFAPVDAVADQRAKDFIHDSLPPVLTDRERVLSVYGLPIRWEAGEPVNVGAQLTTETEVHMLQDGIARLVGEGGQLFLYYTVENSRVYHLEEPKCLEIYPQQADAMEFLLRSYPEFVRIGDLPCDSVEDQLSLATMLYDKGLLLTKVPLAPN</sequence>
<dbReference type="InParanoid" id="A0A286Y4L9"/>
<evidence type="ECO:0000256" key="1">
    <source>
        <dbReference type="ARBA" id="ARBA00004642"/>
    </source>
</evidence>
<evidence type="ECO:0000256" key="9">
    <source>
        <dbReference type="ARBA" id="ARBA00023015"/>
    </source>
</evidence>
<dbReference type="Pfam" id="PF08007">
    <property type="entry name" value="JmjC_2"/>
    <property type="match status" value="1"/>
</dbReference>
<dbReference type="FunFam" id="3.90.930.40:FF:000001">
    <property type="entry name" value="ribosomal oxygenase 1 isoform X1"/>
    <property type="match status" value="1"/>
</dbReference>
<evidence type="ECO:0000256" key="13">
    <source>
        <dbReference type="ARBA" id="ARBA00048301"/>
    </source>
</evidence>
<dbReference type="FunCoup" id="A0A286Y4L9">
    <property type="interactions" value="3219"/>
</dbReference>
<dbReference type="GO" id="GO:0036139">
    <property type="term" value="F:peptidyl-histidine dioxygenase activity"/>
    <property type="evidence" value="ECO:0007669"/>
    <property type="project" value="UniProtKB-EC"/>
</dbReference>
<dbReference type="GO" id="GO:0005730">
    <property type="term" value="C:nucleolus"/>
    <property type="evidence" value="ECO:0007669"/>
    <property type="project" value="Ensembl"/>
</dbReference>
<dbReference type="FunFam" id="1.10.10.1500:FF:000001">
    <property type="entry name" value="ribosomal oxygenase 1 isoform X1"/>
    <property type="match status" value="1"/>
</dbReference>
<dbReference type="GO" id="GO:0045738">
    <property type="term" value="P:negative regulation of DNA repair"/>
    <property type="evidence" value="ECO:0007669"/>
    <property type="project" value="Ensembl"/>
</dbReference>
<feature type="compositionally biased region" description="Basic residues" evidence="17">
    <location>
        <begin position="10"/>
        <end position="22"/>
    </location>
</feature>
<keyword evidence="8 16" id="KW-0408">Iron</keyword>
<comment type="catalytic activity">
    <reaction evidence="12">
        <text>L-histidyl-[protein] + 2-oxoglutarate + O2 = (3S)-3-hydroxy-L-histidyl-[protein] + succinate + CO2</text>
        <dbReference type="Rhea" id="RHEA:54256"/>
        <dbReference type="Rhea" id="RHEA-COMP:9745"/>
        <dbReference type="Rhea" id="RHEA-COMP:13840"/>
        <dbReference type="ChEBI" id="CHEBI:15379"/>
        <dbReference type="ChEBI" id="CHEBI:16526"/>
        <dbReference type="ChEBI" id="CHEBI:16810"/>
        <dbReference type="ChEBI" id="CHEBI:29979"/>
        <dbReference type="ChEBI" id="CHEBI:30031"/>
        <dbReference type="ChEBI" id="CHEBI:138021"/>
        <dbReference type="EC" id="1.14.11.79"/>
    </reaction>
    <physiologicalReaction direction="left-to-right" evidence="12">
        <dbReference type="Rhea" id="RHEA:54257"/>
    </physiologicalReaction>
</comment>
<evidence type="ECO:0000256" key="3">
    <source>
        <dbReference type="ARBA" id="ARBA00022491"/>
    </source>
</evidence>
<evidence type="ECO:0000256" key="8">
    <source>
        <dbReference type="ARBA" id="ARBA00023004"/>
    </source>
</evidence>
<keyword evidence="10 16" id="KW-0804">Transcription</keyword>
<dbReference type="PROSITE" id="PS51184">
    <property type="entry name" value="JMJC"/>
    <property type="match status" value="1"/>
</dbReference>
<evidence type="ECO:0000256" key="12">
    <source>
        <dbReference type="ARBA" id="ARBA00048149"/>
    </source>
</evidence>
<dbReference type="GO" id="GO:0045668">
    <property type="term" value="P:negative regulation of osteoblast differentiation"/>
    <property type="evidence" value="ECO:0007669"/>
    <property type="project" value="Ensembl"/>
</dbReference>
<evidence type="ECO:0000256" key="15">
    <source>
        <dbReference type="ARBA" id="ARBA00057861"/>
    </source>
</evidence>
<dbReference type="Gene3D" id="1.10.10.1500">
    <property type="entry name" value="JmjC domain-containing ribosomal oxygenase (ROX), dimer domain"/>
    <property type="match status" value="1"/>
</dbReference>
<reference evidence="20" key="1">
    <citation type="journal article" date="2011" name="Nature">
        <title>A high-resolution map of human evolutionary constraint using 29 mammals.</title>
        <authorList>
            <person name="Lindblad-Toh K."/>
            <person name="Garber M."/>
            <person name="Zuk O."/>
            <person name="Lin M.F."/>
            <person name="Parker B.J."/>
            <person name="Washietl S."/>
            <person name="Kheradpour P."/>
            <person name="Ernst J."/>
            <person name="Jordan G."/>
            <person name="Mauceli E."/>
            <person name="Ward L.D."/>
            <person name="Lowe C.B."/>
            <person name="Holloway A.K."/>
            <person name="Clamp M."/>
            <person name="Gnerre S."/>
            <person name="Alfoldi J."/>
            <person name="Beal K."/>
            <person name="Chang J."/>
            <person name="Clawson H."/>
            <person name="Cuff J."/>
            <person name="Di Palma F."/>
            <person name="Fitzgerald S."/>
            <person name="Flicek P."/>
            <person name="Guttman M."/>
            <person name="Hubisz M.J."/>
            <person name="Jaffe D.B."/>
            <person name="Jungreis I."/>
            <person name="Kent W.J."/>
            <person name="Kostka D."/>
            <person name="Lara M."/>
            <person name="Martins A.L."/>
            <person name="Massingham T."/>
            <person name="Moltke I."/>
            <person name="Raney B.J."/>
            <person name="Rasmussen M.D."/>
            <person name="Robinson J."/>
            <person name="Stark A."/>
            <person name="Vilella A.J."/>
            <person name="Wen J."/>
            <person name="Xie X."/>
            <person name="Zody M.C."/>
            <person name="Baldwin J."/>
            <person name="Bloom T."/>
            <person name="Chin C.W."/>
            <person name="Heiman D."/>
            <person name="Nicol R."/>
            <person name="Nusbaum C."/>
            <person name="Young S."/>
            <person name="Wilkinson J."/>
            <person name="Worley K.C."/>
            <person name="Kovar C.L."/>
            <person name="Muzny D.M."/>
            <person name="Gibbs R.A."/>
            <person name="Cree A."/>
            <person name="Dihn H.H."/>
            <person name="Fowler G."/>
            <person name="Jhangiani S."/>
            <person name="Joshi V."/>
            <person name="Lee S."/>
            <person name="Lewis L.R."/>
            <person name="Nazareth L.V."/>
            <person name="Okwuonu G."/>
            <person name="Santibanez J."/>
            <person name="Warren W.C."/>
            <person name="Mardis E.R."/>
            <person name="Weinstock G.M."/>
            <person name="Wilson R.K."/>
            <person name="Delehaunty K."/>
            <person name="Dooling D."/>
            <person name="Fronik C."/>
            <person name="Fulton L."/>
            <person name="Fulton B."/>
            <person name="Graves T."/>
            <person name="Minx P."/>
            <person name="Sodergren E."/>
            <person name="Birney E."/>
            <person name="Margulies E.H."/>
            <person name="Herrero J."/>
            <person name="Green E.D."/>
            <person name="Haussler D."/>
            <person name="Siepel A."/>
            <person name="Goldman N."/>
            <person name="Pollard K.S."/>
            <person name="Pedersen J.S."/>
            <person name="Lander E.S."/>
            <person name="Kellis M."/>
        </authorList>
    </citation>
    <scope>NUCLEOTIDE SEQUENCE [LARGE SCALE GENOMIC DNA]</scope>
    <source>
        <strain evidence="20">2N</strain>
    </source>
</reference>
<dbReference type="Proteomes" id="UP000005447">
    <property type="component" value="Unassembled WGS sequence"/>
</dbReference>
<comment type="function">
    <text evidence="15">Oxygenase that can act as both a histone lysine demethylase and a ribosomal histidine hydroxylase. Specifically demethylates 'Lys-4' (H3K4me) and 'Lys-36' (H3K36me) of histone H3, thereby playing a central role in histone code. Preferentially demethylates trimethylated H3 'Lys-4' (H3K4me3) and monomethylated H3 'Lys-4' (H3K4me1) residues, while it has weaker activity for dimethylated H3 'Lys-36' (H3K36me2). Acts as a regulator of osteoblast differentiation via its interaction with SP7/OSX by demethylating H3K4me and H3K36me, thereby inhibiting SP7/OSX-mediated promoter activation. Also catalyzes demethylation of non-histone proteins, such as CGAS: demethylation of monomethylated CGAS promotes interaction between CGAS and PARP1, followed by PARP1 inactivation. Also catalyzes the hydroxylation of 60S ribosomal protein L8 on 'His-216', thereby playing a role in ribosome biogenesis. Participates in MYC-induced transcriptional activation.</text>
</comment>
<dbReference type="Gene3D" id="3.90.930.40">
    <property type="match status" value="1"/>
</dbReference>
<dbReference type="SUPFAM" id="SSF51197">
    <property type="entry name" value="Clavaminate synthase-like"/>
    <property type="match status" value="1"/>
</dbReference>
<evidence type="ECO:0000256" key="17">
    <source>
        <dbReference type="SAM" id="MobiDB-lite"/>
    </source>
</evidence>
<dbReference type="OMA" id="YLEYMGV"/>
<evidence type="ECO:0000256" key="7">
    <source>
        <dbReference type="ARBA" id="ARBA00023002"/>
    </source>
</evidence>
<keyword evidence="6 16" id="KW-0223">Dioxygenase</keyword>